<dbReference type="SUPFAM" id="SSF49464">
    <property type="entry name" value="Carboxypeptidase regulatory domain-like"/>
    <property type="match status" value="1"/>
</dbReference>
<dbReference type="EMBL" id="CP094534">
    <property type="protein sequence ID" value="UOE34674.1"/>
    <property type="molecule type" value="Genomic_DNA"/>
</dbReference>
<reference evidence="1 2" key="1">
    <citation type="submission" date="2022-03" db="EMBL/GenBank/DDBJ databases">
        <title>Hymenobactersp. isolated from the air.</title>
        <authorList>
            <person name="Won M."/>
            <person name="Kwon S.-W."/>
        </authorList>
    </citation>
    <scope>NUCLEOTIDE SEQUENCE [LARGE SCALE GENOMIC DNA]</scope>
    <source>
        <strain evidence="1 2">KACC 22596</strain>
    </source>
</reference>
<dbReference type="InterPro" id="IPR008969">
    <property type="entry name" value="CarboxyPept-like_regulatory"/>
</dbReference>
<protein>
    <recommendedName>
        <fullName evidence="3">Carboxypeptidase-like regulatory domain-containing protein</fullName>
    </recommendedName>
</protein>
<evidence type="ECO:0008006" key="3">
    <source>
        <dbReference type="Google" id="ProtNLM"/>
    </source>
</evidence>
<accession>A0ABY4B727</accession>
<evidence type="ECO:0000313" key="1">
    <source>
        <dbReference type="EMBL" id="UOE34674.1"/>
    </source>
</evidence>
<evidence type="ECO:0000313" key="2">
    <source>
        <dbReference type="Proteomes" id="UP000831390"/>
    </source>
</evidence>
<sequence length="317" mass="33301">MHFPLYNGICGLVMGLWTVSAANVQPARPALAGVVVDAASGQPVPFAVVELKRLALGVQATEQGAFLLELPATLSAADSLQVSSLGFEKAAVAVPAASPMRVALRRLAVALPETVVRPPAPPVRLGPTAHGTKFGFSGGSRLTAERAQGWQVARKFTDAPAGTVQAVRFYVKPGVHCGKTSLQAPFRVRLYAANGPAGAPGTDLLLTSVVTHALAAGWHEVDLSSYCVPVPPEGFYVAMEWLYTNAGFGCNYTYTSANKERKSGYNYGQTLGGYLGPTSAPGWYLSAGYPWQEFHQPAQLAAHGDPSAAIQALVQPD</sequence>
<proteinExistence type="predicted"/>
<dbReference type="Gene3D" id="2.60.40.1120">
    <property type="entry name" value="Carboxypeptidase-like, regulatory domain"/>
    <property type="match status" value="1"/>
</dbReference>
<dbReference type="RefSeq" id="WP_243515918.1">
    <property type="nucleotide sequence ID" value="NZ_CP094534.1"/>
</dbReference>
<keyword evidence="2" id="KW-1185">Reference proteome</keyword>
<name>A0ABY4B727_9BACT</name>
<dbReference type="Proteomes" id="UP000831390">
    <property type="component" value="Chromosome"/>
</dbReference>
<organism evidence="1 2">
    <name type="scientific">Hymenobacter monticola</name>
    <dbReference type="NCBI Taxonomy" id="1705399"/>
    <lineage>
        <taxon>Bacteria</taxon>
        <taxon>Pseudomonadati</taxon>
        <taxon>Bacteroidota</taxon>
        <taxon>Cytophagia</taxon>
        <taxon>Cytophagales</taxon>
        <taxon>Hymenobacteraceae</taxon>
        <taxon>Hymenobacter</taxon>
    </lineage>
</organism>
<gene>
    <name evidence="1" type="ORF">MTP16_03255</name>
</gene>